<feature type="transmembrane region" description="Helical" evidence="6">
    <location>
        <begin position="154"/>
        <end position="177"/>
    </location>
</feature>
<feature type="transmembrane region" description="Helical" evidence="6">
    <location>
        <begin position="319"/>
        <end position="337"/>
    </location>
</feature>
<feature type="transmembrane region" description="Helical" evidence="6">
    <location>
        <begin position="21"/>
        <end position="50"/>
    </location>
</feature>
<feature type="transmembrane region" description="Helical" evidence="6">
    <location>
        <begin position="117"/>
        <end position="142"/>
    </location>
</feature>
<dbReference type="PANTHER" id="PTHR30482">
    <property type="entry name" value="HIGH-AFFINITY BRANCHED-CHAIN AMINO ACID TRANSPORT SYSTEM PERMEASE"/>
    <property type="match status" value="1"/>
</dbReference>
<evidence type="ECO:0000256" key="2">
    <source>
        <dbReference type="ARBA" id="ARBA00022475"/>
    </source>
</evidence>
<feature type="transmembrane region" description="Helical" evidence="6">
    <location>
        <begin position="197"/>
        <end position="215"/>
    </location>
</feature>
<evidence type="ECO:0000313" key="8">
    <source>
        <dbReference type="EMBL" id="VFJ93741.1"/>
    </source>
</evidence>
<accession>A0A450UKD3</accession>
<evidence type="ECO:0000313" key="7">
    <source>
        <dbReference type="EMBL" id="VFJ93009.1"/>
    </source>
</evidence>
<dbReference type="InterPro" id="IPR043428">
    <property type="entry name" value="LivM-like"/>
</dbReference>
<evidence type="ECO:0000256" key="4">
    <source>
        <dbReference type="ARBA" id="ARBA00022989"/>
    </source>
</evidence>
<evidence type="ECO:0000256" key="6">
    <source>
        <dbReference type="SAM" id="Phobius"/>
    </source>
</evidence>
<comment type="subcellular location">
    <subcellularLocation>
        <location evidence="1">Cell inner membrane</location>
        <topology evidence="1">Multi-pass membrane protein</topology>
    </subcellularLocation>
</comment>
<dbReference type="PANTHER" id="PTHR30482:SF10">
    <property type="entry name" value="HIGH-AFFINITY BRANCHED-CHAIN AMINO ACID TRANSPORT PROTEIN BRAE"/>
    <property type="match status" value="1"/>
</dbReference>
<dbReference type="AlphaFoldDB" id="A0A450UKD3"/>
<dbReference type="EMBL" id="CAADFI010000049">
    <property type="protein sequence ID" value="VFJ93741.1"/>
    <property type="molecule type" value="Genomic_DNA"/>
</dbReference>
<keyword evidence="3 6" id="KW-0812">Transmembrane</keyword>
<dbReference type="EMBL" id="CAADFG010000051">
    <property type="protein sequence ID" value="VFJ93009.1"/>
    <property type="molecule type" value="Genomic_DNA"/>
</dbReference>
<feature type="transmembrane region" description="Helical" evidence="6">
    <location>
        <begin position="89"/>
        <end position="111"/>
    </location>
</feature>
<keyword evidence="5 6" id="KW-0472">Membrane</keyword>
<feature type="transmembrane region" description="Helical" evidence="6">
    <location>
        <begin position="285"/>
        <end position="307"/>
    </location>
</feature>
<evidence type="ECO:0000256" key="1">
    <source>
        <dbReference type="ARBA" id="ARBA00004429"/>
    </source>
</evidence>
<name>A0A450UKD3_9GAMM</name>
<dbReference type="Pfam" id="PF02653">
    <property type="entry name" value="BPD_transp_2"/>
    <property type="match status" value="1"/>
</dbReference>
<feature type="transmembrane region" description="Helical" evidence="6">
    <location>
        <begin position="56"/>
        <end position="77"/>
    </location>
</feature>
<evidence type="ECO:0000256" key="3">
    <source>
        <dbReference type="ARBA" id="ARBA00022692"/>
    </source>
</evidence>
<dbReference type="InterPro" id="IPR001851">
    <property type="entry name" value="ABC_transp_permease"/>
</dbReference>
<keyword evidence="4 6" id="KW-1133">Transmembrane helix</keyword>
<sequence>MLIRILLNRINKRNTIANPWFWSHVVEFLAAPRFQIVLAITTVLAALAVPMMTTDYVLTFLLQLFMMMALAQSWNLISGMTGYVSFGHTAFFGIGAYTGALILTAGLPLMTSLAPTALFWFPAILFIFSILCGAIVSLLVALPLGALTLRLRGPYFAIAMLGVNEIGRMVATLWVDLTEGGDGIPLNPAVLPDLSTAYYAMFFLGAVGTGLVAWIHRSRFGLELKTIREDEGAAEMIGVNTIRNKIFAFLLSAIIPGAVGVVYVMHTSFIDPHSAFTPILNLQMIVIVLLGGSGTVWGPVIGAAIIMGFREFLWAEFPAAHLALLGLLVIIVVFYMPRGILGLISQWRMAGACQQLPSNRS</sequence>
<dbReference type="CDD" id="cd06581">
    <property type="entry name" value="TM_PBP1_LivM_like"/>
    <property type="match status" value="1"/>
</dbReference>
<feature type="transmembrane region" description="Helical" evidence="6">
    <location>
        <begin position="246"/>
        <end position="265"/>
    </location>
</feature>
<dbReference type="GO" id="GO:0015658">
    <property type="term" value="F:branched-chain amino acid transmembrane transporter activity"/>
    <property type="evidence" value="ECO:0007669"/>
    <property type="project" value="InterPro"/>
</dbReference>
<proteinExistence type="predicted"/>
<reference evidence="7" key="1">
    <citation type="submission" date="2019-02" db="EMBL/GenBank/DDBJ databases">
        <authorList>
            <person name="Gruber-Vodicka R. H."/>
            <person name="Seah K. B. B."/>
        </authorList>
    </citation>
    <scope>NUCLEOTIDE SEQUENCE</scope>
    <source>
        <strain evidence="9">BECK_SA2B12</strain>
        <strain evidence="7">BECK_SA2B15</strain>
        <strain evidence="8">BECK_SA2B20</strain>
    </source>
</reference>
<organism evidence="7">
    <name type="scientific">Candidatus Kentrum eta</name>
    <dbReference type="NCBI Taxonomy" id="2126337"/>
    <lineage>
        <taxon>Bacteria</taxon>
        <taxon>Pseudomonadati</taxon>
        <taxon>Pseudomonadota</taxon>
        <taxon>Gammaproteobacteria</taxon>
        <taxon>Candidatus Kentrum</taxon>
    </lineage>
</organism>
<evidence type="ECO:0000313" key="9">
    <source>
        <dbReference type="EMBL" id="VFK00569.1"/>
    </source>
</evidence>
<gene>
    <name evidence="7" type="ORF">BECKH772A_GA0070896_1005111</name>
    <name evidence="8" type="ORF">BECKH772B_GA0070898_1004911</name>
    <name evidence="9" type="ORF">BECKH772C_GA0070978_1004811</name>
</gene>
<keyword evidence="2" id="KW-1003">Cell membrane</keyword>
<evidence type="ECO:0000256" key="5">
    <source>
        <dbReference type="ARBA" id="ARBA00023136"/>
    </source>
</evidence>
<dbReference type="EMBL" id="CAADFJ010000048">
    <property type="protein sequence ID" value="VFK00569.1"/>
    <property type="molecule type" value="Genomic_DNA"/>
</dbReference>
<dbReference type="GO" id="GO:0005886">
    <property type="term" value="C:plasma membrane"/>
    <property type="evidence" value="ECO:0007669"/>
    <property type="project" value="UniProtKB-SubCell"/>
</dbReference>
<protein>
    <submittedName>
        <fullName evidence="7">Branched-chain amino acid transport system permease protein</fullName>
    </submittedName>
</protein>